<dbReference type="EMBL" id="JAPEUR010000074">
    <property type="protein sequence ID" value="KAJ4323108.1"/>
    <property type="molecule type" value="Genomic_DNA"/>
</dbReference>
<feature type="transmembrane region" description="Helical" evidence="2">
    <location>
        <begin position="843"/>
        <end position="866"/>
    </location>
</feature>
<keyword evidence="2" id="KW-0812">Transmembrane</keyword>
<name>A0A9W8WFH3_9HYPO</name>
<feature type="region of interest" description="Disordered" evidence="1">
    <location>
        <begin position="1"/>
        <end position="74"/>
    </location>
</feature>
<feature type="transmembrane region" description="Helical" evidence="2">
    <location>
        <begin position="619"/>
        <end position="640"/>
    </location>
</feature>
<feature type="transmembrane region" description="Helical" evidence="2">
    <location>
        <begin position="190"/>
        <end position="208"/>
    </location>
</feature>
<feature type="compositionally biased region" description="Low complexity" evidence="1">
    <location>
        <begin position="44"/>
        <end position="58"/>
    </location>
</feature>
<dbReference type="PANTHER" id="PTHR37544">
    <property type="entry name" value="SPRAY-RELATED"/>
    <property type="match status" value="1"/>
</dbReference>
<dbReference type="OrthoDB" id="5332281at2759"/>
<evidence type="ECO:0000256" key="1">
    <source>
        <dbReference type="SAM" id="MobiDB-lite"/>
    </source>
</evidence>
<reference evidence="3" key="1">
    <citation type="submission" date="2022-10" db="EMBL/GenBank/DDBJ databases">
        <title>Tapping the CABI collections for fungal endophytes: first genome assemblies for Collariella, Neodidymelliopsis, Ascochyta clinopodiicola, Didymella pomorum, Didymosphaeria variabile, Neocosmospora piperis and Neocucurbitaria cava.</title>
        <authorList>
            <person name="Hill R."/>
        </authorList>
    </citation>
    <scope>NUCLEOTIDE SEQUENCE</scope>
    <source>
        <strain evidence="3">IMI 366586</strain>
    </source>
</reference>
<evidence type="ECO:0000256" key="2">
    <source>
        <dbReference type="SAM" id="Phobius"/>
    </source>
</evidence>
<accession>A0A9W8WFH3</accession>
<protein>
    <submittedName>
        <fullName evidence="3">Uncharacterized protein</fullName>
    </submittedName>
</protein>
<sequence>MSEKPSAAMDPESRKNAQIPPPMIRQPVDSYHRLIREAHGVENGLPDPGPSSRSGSRRFIASRPDSGADSQLGSGNVASFFDSERLASSSAQYNRDSYVSPTGSRTVRWPFLGSIRSRASRSFPSSPQAESPTGPVDIQLPWRPFFLYRRVLLLFAIVFVALIAGIQASLQLSERNDGLREVDDVSRYLWQYGTTLVFILVASFWTRVEYQASAAMPWIRLLNNQVEVDKSLMLDYVSMFEPMAIVKAVRNKDWLVASPVLVGLLFKVVVIFSTAFITPRVVTVASHESSISVQAAFSDSLDGLQGVSSLPYFVMASLQTDNATYPNGVSARAAYTPFVSNRTEYVEIRAVVDGFIGGLECSQAELTLNSMRFSGGTSVRLNMTVSENDCSSNQTITSARFASTNNEDLPRTFLAFQAGSCGGSTEDDQQRIVVLGGVLDLDMDKLEKQSKSSNSKIEGKISTSVAFFCKPNYSITQIRVSKSPEEVISAIPVQGATNTTLDKVHPWAVAQALFQTFKTDRATAARLFAASSRSYDNDAVLVVDEAMSAALAMRAKEEGEFPQLESLTDGDTLRQLAEDFYTQYSALVSRYAMMEPTTSSTTATASYVERRLVVRAVPAYLMTGFLGACLFLTLATMYLAPSTGFLPRDPNTIVGLASVVAHSHPFVECLRGMGAADKEAIKARLAGSSYSSGAEGHEKLADPNQGFYHIFGGKAPSRGTVLRRFDSSTWRQPVTIHGLIRLLYIVILASIIIGFEVSLRASQRYNGLRTMDNDAAYLAWTVVPALVLLVVAMYMITLEWWTRLLAPFSHLSRKGDFGETVGLNLADALRHVAFRRAWKIGDFGAVTAISGGFIALLVVVASTPLFEPMRLEIDTSLALRTEDYFANSLASSPDDPICTDCTNDTTTASLILAGRAPFPPFTYADLNFPSVSLSERDSSDDLRISVRLTAIRPNMNCRLYLSDEISTNLTLEYKLDDRIVNPLRIDLEGETCRGDRERDSSNAIIGTTRTALSSPVQEINGDSTLFGVSQRKTNSTPQCSDWLYIWGRLVDMNTDDMSVSSIGALACNETIQALDADVVLHGPGLSLYPDTPPALVERTVQNTTVAIPRLDYSSLVNVSSNALFDPFFATLNASSLAVPENVLGGSSADDASQVQSAILLQHGIIRAQSLNLKSRRRLSSRGTFPSADGQNIISGVDPDAPVSQAVPIISGSKLTEKVRLRQDPIATRILQGLVGALLLLHTISWILIRRLRLPRPPTTIASVAALIVDGNMFKLLPRGAQWQPMNEVENAFGDEAQFELGWDGRRSRPRRDRHRRKEEGFFGIRATVTEDHIPEELELRPIPPRPDRLRPMDRVGTVGRGTAELGADSTQRKSVLIGKESPPTSGSKDSSGAPKPRKKRSLTAWSGPKEMVKVWWASAQ</sequence>
<dbReference type="Pfam" id="PF11915">
    <property type="entry name" value="DUF3433"/>
    <property type="match status" value="2"/>
</dbReference>
<organism evidence="3 4">
    <name type="scientific">Fusarium piperis</name>
    <dbReference type="NCBI Taxonomy" id="1435070"/>
    <lineage>
        <taxon>Eukaryota</taxon>
        <taxon>Fungi</taxon>
        <taxon>Dikarya</taxon>
        <taxon>Ascomycota</taxon>
        <taxon>Pezizomycotina</taxon>
        <taxon>Sordariomycetes</taxon>
        <taxon>Hypocreomycetidae</taxon>
        <taxon>Hypocreales</taxon>
        <taxon>Nectriaceae</taxon>
        <taxon>Fusarium</taxon>
        <taxon>Fusarium solani species complex</taxon>
    </lineage>
</organism>
<dbReference type="Proteomes" id="UP001140502">
    <property type="component" value="Unassembled WGS sequence"/>
</dbReference>
<comment type="caution">
    <text evidence="3">The sequence shown here is derived from an EMBL/GenBank/DDBJ whole genome shotgun (WGS) entry which is preliminary data.</text>
</comment>
<feature type="transmembrane region" description="Helical" evidence="2">
    <location>
        <begin position="775"/>
        <end position="796"/>
    </location>
</feature>
<feature type="transmembrane region" description="Helical" evidence="2">
    <location>
        <begin position="254"/>
        <end position="277"/>
    </location>
</feature>
<evidence type="ECO:0000313" key="4">
    <source>
        <dbReference type="Proteomes" id="UP001140502"/>
    </source>
</evidence>
<keyword evidence="2" id="KW-0472">Membrane</keyword>
<feature type="compositionally biased region" description="Basic and acidic residues" evidence="1">
    <location>
        <begin position="30"/>
        <end position="40"/>
    </location>
</feature>
<feature type="transmembrane region" description="Helical" evidence="2">
    <location>
        <begin position="151"/>
        <end position="170"/>
    </location>
</feature>
<dbReference type="InterPro" id="IPR021840">
    <property type="entry name" value="DUF3433"/>
</dbReference>
<proteinExistence type="predicted"/>
<dbReference type="PANTHER" id="PTHR37544:SF1">
    <property type="entry name" value="PHOSPHORIBOSYLAMINOIMIDAZOLE-SUCCINOCARBOXAMIDE SYNTHASE"/>
    <property type="match status" value="1"/>
</dbReference>
<feature type="compositionally biased region" description="Basic and acidic residues" evidence="1">
    <location>
        <begin position="1340"/>
        <end position="1353"/>
    </location>
</feature>
<keyword evidence="2" id="KW-1133">Transmembrane helix</keyword>
<keyword evidence="4" id="KW-1185">Reference proteome</keyword>
<gene>
    <name evidence="3" type="ORF">N0V84_004508</name>
</gene>
<evidence type="ECO:0000313" key="3">
    <source>
        <dbReference type="EMBL" id="KAJ4323108.1"/>
    </source>
</evidence>
<feature type="region of interest" description="Disordered" evidence="1">
    <location>
        <begin position="1340"/>
        <end position="1406"/>
    </location>
</feature>
<feature type="transmembrane region" description="Helical" evidence="2">
    <location>
        <begin position="734"/>
        <end position="755"/>
    </location>
</feature>